<dbReference type="OrthoDB" id="9806440at2"/>
<evidence type="ECO:0000313" key="8">
    <source>
        <dbReference type="EMBL" id="QED28619.1"/>
    </source>
</evidence>
<dbReference type="PANTHER" id="PTHR34040">
    <property type="entry name" value="FLAGELLAR BIOSYNTHETIC PROTEIN FLIQ"/>
    <property type="match status" value="1"/>
</dbReference>
<organism evidence="8 9">
    <name type="scientific">Microvenator marinus</name>
    <dbReference type="NCBI Taxonomy" id="2600177"/>
    <lineage>
        <taxon>Bacteria</taxon>
        <taxon>Deltaproteobacteria</taxon>
        <taxon>Bradymonadales</taxon>
        <taxon>Microvenatoraceae</taxon>
        <taxon>Microvenator</taxon>
    </lineage>
</organism>
<feature type="transmembrane region" description="Helical" evidence="7">
    <location>
        <begin position="51"/>
        <end position="70"/>
    </location>
</feature>
<keyword evidence="9" id="KW-1185">Reference proteome</keyword>
<evidence type="ECO:0000256" key="3">
    <source>
        <dbReference type="ARBA" id="ARBA00022475"/>
    </source>
</evidence>
<dbReference type="RefSeq" id="WP_146961211.1">
    <property type="nucleotide sequence ID" value="NZ_CP042467.1"/>
</dbReference>
<keyword evidence="6 7" id="KW-0472">Membrane</keyword>
<reference evidence="8 9" key="1">
    <citation type="submission" date="2019-08" db="EMBL/GenBank/DDBJ databases">
        <authorList>
            <person name="Liang Q."/>
        </authorList>
    </citation>
    <scope>NUCLEOTIDE SEQUENCE [LARGE SCALE GENOMIC DNA]</scope>
    <source>
        <strain evidence="8 9">V1718</strain>
    </source>
</reference>
<evidence type="ECO:0000256" key="7">
    <source>
        <dbReference type="SAM" id="Phobius"/>
    </source>
</evidence>
<keyword evidence="3" id="KW-1003">Cell membrane</keyword>
<feature type="transmembrane region" description="Helical" evidence="7">
    <location>
        <begin position="12"/>
        <end position="39"/>
    </location>
</feature>
<keyword evidence="4 7" id="KW-0812">Transmembrane</keyword>
<proteinExistence type="inferred from homology"/>
<sequence length="91" mass="9700">MSAEWIIQVIESSLILALTLGGPFMVIALGLGLTISILQAATQVNEMTLSFVPKIVGAGFCLWVGSGWMLEKWVSFTTELISVTALQGMAP</sequence>
<accession>A0A5B8XYU5</accession>
<evidence type="ECO:0000256" key="1">
    <source>
        <dbReference type="ARBA" id="ARBA00004651"/>
    </source>
</evidence>
<dbReference type="Pfam" id="PF01313">
    <property type="entry name" value="Bac_export_3"/>
    <property type="match status" value="1"/>
</dbReference>
<dbReference type="KEGG" id="bbae:FRD01_15530"/>
<dbReference type="Proteomes" id="UP000321595">
    <property type="component" value="Chromosome"/>
</dbReference>
<evidence type="ECO:0000256" key="5">
    <source>
        <dbReference type="ARBA" id="ARBA00022989"/>
    </source>
</evidence>
<evidence type="ECO:0000256" key="4">
    <source>
        <dbReference type="ARBA" id="ARBA00022692"/>
    </source>
</evidence>
<dbReference type="PRINTS" id="PR00952">
    <property type="entry name" value="TYPE3IMQPROT"/>
</dbReference>
<dbReference type="GO" id="GO:0009306">
    <property type="term" value="P:protein secretion"/>
    <property type="evidence" value="ECO:0007669"/>
    <property type="project" value="InterPro"/>
</dbReference>
<gene>
    <name evidence="8" type="ORF">FRD01_15530</name>
</gene>
<protein>
    <submittedName>
        <fullName evidence="8">Flagellar biosynthetic protein FliQ</fullName>
    </submittedName>
</protein>
<evidence type="ECO:0000256" key="2">
    <source>
        <dbReference type="ARBA" id="ARBA00006156"/>
    </source>
</evidence>
<keyword evidence="8" id="KW-0969">Cilium</keyword>
<evidence type="ECO:0000256" key="6">
    <source>
        <dbReference type="ARBA" id="ARBA00023136"/>
    </source>
</evidence>
<dbReference type="PIRSF" id="PIRSF004669">
    <property type="entry name" value="FliQ"/>
    <property type="match status" value="1"/>
</dbReference>
<dbReference type="GO" id="GO:0005886">
    <property type="term" value="C:plasma membrane"/>
    <property type="evidence" value="ECO:0007669"/>
    <property type="project" value="UniProtKB-SubCell"/>
</dbReference>
<keyword evidence="5 7" id="KW-1133">Transmembrane helix</keyword>
<evidence type="ECO:0000313" key="9">
    <source>
        <dbReference type="Proteomes" id="UP000321595"/>
    </source>
</evidence>
<keyword evidence="8" id="KW-0966">Cell projection</keyword>
<dbReference type="AlphaFoldDB" id="A0A5B8XYU5"/>
<name>A0A5B8XYU5_9DELT</name>
<comment type="subcellular location">
    <subcellularLocation>
        <location evidence="1">Cell membrane</location>
        <topology evidence="1">Multi-pass membrane protein</topology>
    </subcellularLocation>
</comment>
<dbReference type="InterPro" id="IPR002191">
    <property type="entry name" value="Bac_export_3"/>
</dbReference>
<keyword evidence="8" id="KW-0282">Flagellum</keyword>
<dbReference type="EMBL" id="CP042467">
    <property type="protein sequence ID" value="QED28619.1"/>
    <property type="molecule type" value="Genomic_DNA"/>
</dbReference>
<dbReference type="PANTHER" id="PTHR34040:SF2">
    <property type="entry name" value="FLAGELLAR BIOSYNTHETIC PROTEIN FLIQ"/>
    <property type="match status" value="1"/>
</dbReference>
<comment type="similarity">
    <text evidence="2">Belongs to the FliQ/MopD/SpaQ family.</text>
</comment>